<proteinExistence type="predicted"/>
<dbReference type="EMBL" id="JABSTQ010008948">
    <property type="protein sequence ID" value="KAG0433893.1"/>
    <property type="molecule type" value="Genomic_DNA"/>
</dbReference>
<feature type="non-terminal residue" evidence="1">
    <location>
        <position position="289"/>
    </location>
</feature>
<evidence type="ECO:0000313" key="2">
    <source>
        <dbReference type="Proteomes" id="UP000805193"/>
    </source>
</evidence>
<comment type="caution">
    <text evidence="1">The sequence shown here is derived from an EMBL/GenBank/DDBJ whole genome shotgun (WGS) entry which is preliminary data.</text>
</comment>
<reference evidence="1 2" key="1">
    <citation type="journal article" date="2020" name="Cell">
        <title>Large-Scale Comparative Analyses of Tick Genomes Elucidate Their Genetic Diversity and Vector Capacities.</title>
        <authorList>
            <consortium name="Tick Genome and Microbiome Consortium (TIGMIC)"/>
            <person name="Jia N."/>
            <person name="Wang J."/>
            <person name="Shi W."/>
            <person name="Du L."/>
            <person name="Sun Y."/>
            <person name="Zhan W."/>
            <person name="Jiang J.F."/>
            <person name="Wang Q."/>
            <person name="Zhang B."/>
            <person name="Ji P."/>
            <person name="Bell-Sakyi L."/>
            <person name="Cui X.M."/>
            <person name="Yuan T.T."/>
            <person name="Jiang B.G."/>
            <person name="Yang W.F."/>
            <person name="Lam T.T."/>
            <person name="Chang Q.C."/>
            <person name="Ding S.J."/>
            <person name="Wang X.J."/>
            <person name="Zhu J.G."/>
            <person name="Ruan X.D."/>
            <person name="Zhao L."/>
            <person name="Wei J.T."/>
            <person name="Ye R.Z."/>
            <person name="Que T.C."/>
            <person name="Du C.H."/>
            <person name="Zhou Y.H."/>
            <person name="Cheng J.X."/>
            <person name="Dai P.F."/>
            <person name="Guo W.B."/>
            <person name="Han X.H."/>
            <person name="Huang E.J."/>
            <person name="Li L.F."/>
            <person name="Wei W."/>
            <person name="Gao Y.C."/>
            <person name="Liu J.Z."/>
            <person name="Shao H.Z."/>
            <person name="Wang X."/>
            <person name="Wang C.C."/>
            <person name="Yang T.C."/>
            <person name="Huo Q.B."/>
            <person name="Li W."/>
            <person name="Chen H.Y."/>
            <person name="Chen S.E."/>
            <person name="Zhou L.G."/>
            <person name="Ni X.B."/>
            <person name="Tian J.H."/>
            <person name="Sheng Y."/>
            <person name="Liu T."/>
            <person name="Pan Y.S."/>
            <person name="Xia L.Y."/>
            <person name="Li J."/>
            <person name="Zhao F."/>
            <person name="Cao W.C."/>
        </authorList>
    </citation>
    <scope>NUCLEOTIDE SEQUENCE [LARGE SCALE GENOMIC DNA]</scope>
    <source>
        <strain evidence="1">Iper-2018</strain>
    </source>
</reference>
<evidence type="ECO:0000313" key="1">
    <source>
        <dbReference type="EMBL" id="KAG0433893.1"/>
    </source>
</evidence>
<organism evidence="1 2">
    <name type="scientific">Ixodes persulcatus</name>
    <name type="common">Taiga tick</name>
    <dbReference type="NCBI Taxonomy" id="34615"/>
    <lineage>
        <taxon>Eukaryota</taxon>
        <taxon>Metazoa</taxon>
        <taxon>Ecdysozoa</taxon>
        <taxon>Arthropoda</taxon>
        <taxon>Chelicerata</taxon>
        <taxon>Arachnida</taxon>
        <taxon>Acari</taxon>
        <taxon>Parasitiformes</taxon>
        <taxon>Ixodida</taxon>
        <taxon>Ixodoidea</taxon>
        <taxon>Ixodidae</taxon>
        <taxon>Ixodinae</taxon>
        <taxon>Ixodes</taxon>
    </lineage>
</organism>
<accession>A0AC60QI88</accession>
<protein>
    <submittedName>
        <fullName evidence="1">Uncharacterized protein</fullName>
    </submittedName>
</protein>
<feature type="non-terminal residue" evidence="1">
    <location>
        <position position="1"/>
    </location>
</feature>
<keyword evidence="2" id="KW-1185">Reference proteome</keyword>
<sequence>SFMTPFMREAYQQWTNPEVIRSLDCKLSASLTNHVASRASIQQGRSLIQTACATYAPHSLLASRIKFMMKSSTAIRLSCTEFCVASWAYRRPKPRSPFFSALFGRWSPVQCGWAQPERSRDNEFSTNCKHGSQTLWKDKVEQFLVASLENVGSFMTPFMREAYQQWTNPEVIRSLDCKLSASLTNHVASRASIQQGRSLIQTACATYAAPQLVSLQDQIYDEELNGHQAVMYGVLCGFLGIPETQAAISFLFGTLRTMVASAVRLGTTGTLEGQRIQYKLQARIPDIVE</sequence>
<gene>
    <name evidence="1" type="ORF">HPB47_019503</name>
</gene>
<name>A0AC60QI88_IXOPE</name>
<dbReference type="Proteomes" id="UP000805193">
    <property type="component" value="Unassembled WGS sequence"/>
</dbReference>